<name>A0AAV5UGH1_9BILA</name>
<protein>
    <submittedName>
        <fullName evidence="2">Uncharacterized protein</fullName>
    </submittedName>
</protein>
<proteinExistence type="predicted"/>
<dbReference type="Proteomes" id="UP001432027">
    <property type="component" value="Unassembled WGS sequence"/>
</dbReference>
<dbReference type="AlphaFoldDB" id="A0AAV5UGH1"/>
<feature type="compositionally biased region" description="Polar residues" evidence="1">
    <location>
        <begin position="138"/>
        <end position="152"/>
    </location>
</feature>
<evidence type="ECO:0000313" key="3">
    <source>
        <dbReference type="Proteomes" id="UP001432027"/>
    </source>
</evidence>
<evidence type="ECO:0000313" key="2">
    <source>
        <dbReference type="EMBL" id="GMT06037.1"/>
    </source>
</evidence>
<keyword evidence="3" id="KW-1185">Reference proteome</keyword>
<accession>A0AAV5UGH1</accession>
<evidence type="ECO:0000256" key="1">
    <source>
        <dbReference type="SAM" id="MobiDB-lite"/>
    </source>
</evidence>
<sequence length="369" mass="41444">MASDTSCFRNAVAVQCMKDEVEMIEVSFHLRSLSGVESGPHSFGQMMFWYRLHALHPLADVSTDEGRTWTSILELRCRNGPLSPFVHRDNMEELAMEMEPIMITREIVREAEKRADFIEKEMEKVSEVLRHMEDNCGKTVNRQNSQTSSTEDNPTENESESLKSELVEKLKKKRYSKRTKRNKAKLQGVYTERISNHVVDLLYQRDGGNADEIESKLEAVSIEKETTSSHADSGPSSPAEKPTENEEPPTPTHLLARPDIFPMLQASSVPAVNDSSLSGALLTCLRRRMESHAIPAIVAAATASAFDPPPICEQCENVQPLATLLSFMEHVLSEDHLNKIRSTGGDISSHQCNYWLDVVQTGYTSRRPL</sequence>
<gene>
    <name evidence="2" type="ORF">PENTCL1PPCAC_28211</name>
</gene>
<feature type="region of interest" description="Disordered" evidence="1">
    <location>
        <begin position="223"/>
        <end position="255"/>
    </location>
</feature>
<organism evidence="2 3">
    <name type="scientific">Pristionchus entomophagus</name>
    <dbReference type="NCBI Taxonomy" id="358040"/>
    <lineage>
        <taxon>Eukaryota</taxon>
        <taxon>Metazoa</taxon>
        <taxon>Ecdysozoa</taxon>
        <taxon>Nematoda</taxon>
        <taxon>Chromadorea</taxon>
        <taxon>Rhabditida</taxon>
        <taxon>Rhabditina</taxon>
        <taxon>Diplogasteromorpha</taxon>
        <taxon>Diplogasteroidea</taxon>
        <taxon>Neodiplogasteridae</taxon>
        <taxon>Pristionchus</taxon>
    </lineage>
</organism>
<dbReference type="EMBL" id="BTSX01000006">
    <property type="protein sequence ID" value="GMT06037.1"/>
    <property type="molecule type" value="Genomic_DNA"/>
</dbReference>
<reference evidence="2" key="1">
    <citation type="submission" date="2023-10" db="EMBL/GenBank/DDBJ databases">
        <title>Genome assembly of Pristionchus species.</title>
        <authorList>
            <person name="Yoshida K."/>
            <person name="Sommer R.J."/>
        </authorList>
    </citation>
    <scope>NUCLEOTIDE SEQUENCE</scope>
    <source>
        <strain evidence="2">RS0144</strain>
    </source>
</reference>
<feature type="region of interest" description="Disordered" evidence="1">
    <location>
        <begin position="134"/>
        <end position="165"/>
    </location>
</feature>
<comment type="caution">
    <text evidence="2">The sequence shown here is derived from an EMBL/GenBank/DDBJ whole genome shotgun (WGS) entry which is preliminary data.</text>
</comment>